<proteinExistence type="predicted"/>
<dbReference type="OrthoDB" id="70518at2"/>
<comment type="caution">
    <text evidence="2">The sequence shown here is derived from an EMBL/GenBank/DDBJ whole genome shotgun (WGS) entry which is preliminary data.</text>
</comment>
<keyword evidence="3" id="KW-1185">Reference proteome</keyword>
<gene>
    <name evidence="2" type="ORF">C8263_00180</name>
</gene>
<evidence type="ECO:0000256" key="1">
    <source>
        <dbReference type="SAM" id="MobiDB-lite"/>
    </source>
</evidence>
<reference evidence="2 3" key="1">
    <citation type="submission" date="2018-03" db="EMBL/GenBank/DDBJ databases">
        <title>Draft genome of Deinococcus sp. OD32.</title>
        <authorList>
            <person name="Wang X.-P."/>
            <person name="Du Z.-J."/>
        </authorList>
    </citation>
    <scope>NUCLEOTIDE SEQUENCE [LARGE SCALE GENOMIC DNA]</scope>
    <source>
        <strain evidence="2 3">OD32</strain>
    </source>
</reference>
<dbReference type="AlphaFoldDB" id="A0A2T3WCN0"/>
<dbReference type="EMBL" id="PYSV01000001">
    <property type="protein sequence ID" value="PTA69493.1"/>
    <property type="molecule type" value="Genomic_DNA"/>
</dbReference>
<dbReference type="RefSeq" id="WP_107136086.1">
    <property type="nucleotide sequence ID" value="NZ_PYSV01000001.1"/>
</dbReference>
<feature type="region of interest" description="Disordered" evidence="1">
    <location>
        <begin position="43"/>
        <end position="107"/>
    </location>
</feature>
<evidence type="ECO:0000313" key="3">
    <source>
        <dbReference type="Proteomes" id="UP000240317"/>
    </source>
</evidence>
<dbReference type="Proteomes" id="UP000240317">
    <property type="component" value="Unassembled WGS sequence"/>
</dbReference>
<organism evidence="2 3">
    <name type="scientific">Deinococcus arcticus</name>
    <dbReference type="NCBI Taxonomy" id="2136176"/>
    <lineage>
        <taxon>Bacteria</taxon>
        <taxon>Thermotogati</taxon>
        <taxon>Deinococcota</taxon>
        <taxon>Deinococci</taxon>
        <taxon>Deinococcales</taxon>
        <taxon>Deinococcaceae</taxon>
        <taxon>Deinococcus</taxon>
    </lineage>
</organism>
<evidence type="ECO:0000313" key="2">
    <source>
        <dbReference type="EMBL" id="PTA69493.1"/>
    </source>
</evidence>
<sequence length="107" mass="11493">MSTKDPTLEAEFTRKMVLGILGTLEQKGLLSREEVDGIIRAARQAAQPAPKRPLGGPAGPSTTWVRPGQSHEPLDRSTPVAIPNVQRQPEPVRAEPAPPVIDIDLSS</sequence>
<accession>A0A2T3WCN0</accession>
<name>A0A2T3WCN0_9DEIO</name>
<protein>
    <submittedName>
        <fullName evidence="2">Uncharacterized protein</fullName>
    </submittedName>
</protein>